<name>T0HPS0_9SPHN</name>
<keyword evidence="1 4" id="KW-0328">Glycosyltransferase</keyword>
<dbReference type="CDD" id="cd06223">
    <property type="entry name" value="PRTases_typeI"/>
    <property type="match status" value="1"/>
</dbReference>
<accession>T0HPS0</accession>
<organism evidence="4 5">
    <name type="scientific">Sphingobium lactosutens DS20</name>
    <dbReference type="NCBI Taxonomy" id="1331060"/>
    <lineage>
        <taxon>Bacteria</taxon>
        <taxon>Pseudomonadati</taxon>
        <taxon>Pseudomonadota</taxon>
        <taxon>Alphaproteobacteria</taxon>
        <taxon>Sphingomonadales</taxon>
        <taxon>Sphingomonadaceae</taxon>
        <taxon>Sphingobium</taxon>
    </lineage>
</organism>
<proteinExistence type="predicted"/>
<dbReference type="Gene3D" id="3.40.50.2020">
    <property type="match status" value="1"/>
</dbReference>
<dbReference type="Proteomes" id="UP000015531">
    <property type="component" value="Unassembled WGS sequence"/>
</dbReference>
<evidence type="ECO:0000259" key="3">
    <source>
        <dbReference type="Pfam" id="PF00156"/>
    </source>
</evidence>
<protein>
    <submittedName>
        <fullName evidence="4">Phosphoribosyltransferase</fullName>
    </submittedName>
</protein>
<dbReference type="eggNOG" id="COG2236">
    <property type="taxonomic scope" value="Bacteria"/>
</dbReference>
<dbReference type="PANTHER" id="PTHR43363">
    <property type="entry name" value="HYPOXANTHINE PHOSPHORIBOSYLTRANSFERASE"/>
    <property type="match status" value="1"/>
</dbReference>
<gene>
    <name evidence="4" type="ORF">RLDS_02655</name>
</gene>
<dbReference type="SUPFAM" id="SSF53271">
    <property type="entry name" value="PRTase-like"/>
    <property type="match status" value="1"/>
</dbReference>
<dbReference type="Pfam" id="PF00156">
    <property type="entry name" value="Pribosyltran"/>
    <property type="match status" value="1"/>
</dbReference>
<reference evidence="4 5" key="1">
    <citation type="journal article" date="2013" name="Genome Announc.">
        <title>Draft Genome Sequence of Sphingobium lactosutens Strain DS20T, Isolated from a Hexachlorocyclohexane Dumpsite.</title>
        <authorList>
            <person name="Kumar R."/>
            <person name="Dwivedi V."/>
            <person name="Negi V."/>
            <person name="Khurana J.P."/>
            <person name="Lal R."/>
        </authorList>
    </citation>
    <scope>NUCLEOTIDE SEQUENCE [LARGE SCALE GENOMIC DNA]</scope>
    <source>
        <strain evidence="4 5">DS20</strain>
    </source>
</reference>
<comment type="caution">
    <text evidence="4">The sequence shown here is derived from an EMBL/GenBank/DDBJ whole genome shotgun (WGS) entry which is preliminary data.</text>
</comment>
<sequence>MTMQKPILTDIDMERFLAQIDLLANAVVASGWRPDWIVGIGRGGLAPATWLSHALGRPMLSVDLSAQVPAFSDALLEALRARAQAGERLLIVDDINDTGRTILRLRRALGDADATVLRLAVLIDNSRSGARVDYSAETIDRAVTKDWFVFPWEKPASEANILADWGEEPDRTA</sequence>
<keyword evidence="2 4" id="KW-0808">Transferase</keyword>
<dbReference type="PATRIC" id="fig|1331060.3.peg.486"/>
<dbReference type="EMBL" id="ATDP01000055">
    <property type="protein sequence ID" value="EQB18326.1"/>
    <property type="molecule type" value="Genomic_DNA"/>
</dbReference>
<evidence type="ECO:0000256" key="2">
    <source>
        <dbReference type="ARBA" id="ARBA00022679"/>
    </source>
</evidence>
<dbReference type="AlphaFoldDB" id="T0HPS0"/>
<dbReference type="InterPro" id="IPR029057">
    <property type="entry name" value="PRTase-like"/>
</dbReference>
<feature type="domain" description="Phosphoribosyltransferase" evidence="3">
    <location>
        <begin position="15"/>
        <end position="153"/>
    </location>
</feature>
<evidence type="ECO:0000313" key="4">
    <source>
        <dbReference type="EMBL" id="EQB18326.1"/>
    </source>
</evidence>
<evidence type="ECO:0000313" key="5">
    <source>
        <dbReference type="Proteomes" id="UP000015531"/>
    </source>
</evidence>
<dbReference type="PANTHER" id="PTHR43363:SF1">
    <property type="entry name" value="HYPOXANTHINE-GUANINE PHOSPHORIBOSYLTRANSFERASE"/>
    <property type="match status" value="1"/>
</dbReference>
<dbReference type="InterPro" id="IPR000836">
    <property type="entry name" value="PRTase_dom"/>
</dbReference>
<evidence type="ECO:0000256" key="1">
    <source>
        <dbReference type="ARBA" id="ARBA00022676"/>
    </source>
</evidence>
<keyword evidence="5" id="KW-1185">Reference proteome</keyword>
<dbReference type="GO" id="GO:0016757">
    <property type="term" value="F:glycosyltransferase activity"/>
    <property type="evidence" value="ECO:0007669"/>
    <property type="project" value="UniProtKB-KW"/>
</dbReference>